<feature type="domain" description="HpaB/PvcC/4-BUDH N-terminal" evidence="6">
    <location>
        <begin position="53"/>
        <end position="317"/>
    </location>
</feature>
<evidence type="ECO:0000256" key="4">
    <source>
        <dbReference type="SAM" id="MobiDB-lite"/>
    </source>
</evidence>
<dbReference type="InterPro" id="IPR024677">
    <property type="entry name" value="HpaB/PvcC"/>
</dbReference>
<comment type="caution">
    <text evidence="7">The sequence shown here is derived from an EMBL/GenBank/DDBJ whole genome shotgun (WGS) entry which is preliminary data.</text>
</comment>
<dbReference type="InterPro" id="IPR024719">
    <property type="entry name" value="HpaB/PvcC/4-BUDH_C"/>
</dbReference>
<feature type="compositionally biased region" description="Polar residues" evidence="4">
    <location>
        <begin position="1"/>
        <end position="46"/>
    </location>
</feature>
<dbReference type="InterPro" id="IPR024674">
    <property type="entry name" value="HpaB/PvcC/4-BUDH_N"/>
</dbReference>
<evidence type="ECO:0000259" key="5">
    <source>
        <dbReference type="Pfam" id="PF03241"/>
    </source>
</evidence>
<accession>A0ABS6ULK4</accession>
<evidence type="ECO:0000256" key="2">
    <source>
        <dbReference type="ARBA" id="ARBA00022827"/>
    </source>
</evidence>
<evidence type="ECO:0000256" key="1">
    <source>
        <dbReference type="ARBA" id="ARBA00022630"/>
    </source>
</evidence>
<organism evidence="7 8">
    <name type="scientific">Pseudonocardia abyssalis</name>
    <dbReference type="NCBI Taxonomy" id="2792008"/>
    <lineage>
        <taxon>Bacteria</taxon>
        <taxon>Bacillati</taxon>
        <taxon>Actinomycetota</taxon>
        <taxon>Actinomycetes</taxon>
        <taxon>Pseudonocardiales</taxon>
        <taxon>Pseudonocardiaceae</taxon>
        <taxon>Pseudonocardia</taxon>
    </lineage>
</organism>
<dbReference type="Proteomes" id="UP000694287">
    <property type="component" value="Unassembled WGS sequence"/>
</dbReference>
<name>A0ABS6ULK4_9PSEU</name>
<dbReference type="InterPro" id="IPR004925">
    <property type="entry name" value="HpaB/PvcC/4-BUDH"/>
</dbReference>
<gene>
    <name evidence="7" type="ORF">I4I81_02385</name>
</gene>
<dbReference type="PANTHER" id="PTHR36117">
    <property type="entry name" value="4-HYDROXYPHENYLACETATE 3-MONOOXYGENASE-RELATED"/>
    <property type="match status" value="1"/>
</dbReference>
<sequence length="556" mass="61505">MQNHKPSSPSPASSDQVRPGGTSISHEGSAAVTQTISETSAATAGENSRRPFTGAEYLESLDDGREVWIHGERVQNVAEHPAFRNTARMVARLYDAMHDPANEGTLAVPTDTGNGGFTHPFYKAPYSPAELRAGAEGSAAWARMTYGWLGRSPDYKAAFLSTLGSHTEFYAPYQENAKRWYAEAQERLLYVNHAIINPPVDRDLGMEAAGDVFMRVVEETDEGLIVSGAKVVATNSVLTHYNFVGNYGPLPVKSKEFSAIFMVPMNTPGLKLICRQSYELNAATNGSPFDYPLSSRLDENDSILVMDRVLVPWDSVFCYDVDKANNFFAGSGFVFRAMLHGCVRLAVKFDFLVGLLTKALEMTGTSGFRGVQTRVGELVCLRNLFWACVDSMVDNPAQWADGTYVPNPDSAGVYRLMMTQAYPRAKEIFEQDVASALIYLPSSAEDWKNAELRPYLDQFVRGSGGRSAEDRVKLMKLIWDAIGSEFGGRHELYERNYSGNHENLRIEAYLGQLQTGQIAGYQEMVDRCMSEYDLNGWTVPDLVDNDDVRHNGGSGR</sequence>
<evidence type="ECO:0000259" key="6">
    <source>
        <dbReference type="Pfam" id="PF11794"/>
    </source>
</evidence>
<keyword evidence="3" id="KW-0560">Oxidoreductase</keyword>
<keyword evidence="2" id="KW-0274">FAD</keyword>
<reference evidence="7 8" key="1">
    <citation type="submission" date="2020-11" db="EMBL/GenBank/DDBJ databases">
        <title>Pseudonocardia abyssalis sp. nov. and Pseudonocardia oceani sp. nov., description and phylogenomic analysis of two novel actinomycetes isolated from the deep Southern Ocean.</title>
        <authorList>
            <person name="Parra J."/>
        </authorList>
    </citation>
    <scope>NUCLEOTIDE SEQUENCE [LARGE SCALE GENOMIC DNA]</scope>
    <source>
        <strain evidence="7 8">KRD-168</strain>
    </source>
</reference>
<keyword evidence="1" id="KW-0285">Flavoprotein</keyword>
<protein>
    <submittedName>
        <fullName evidence="7">Pyoverdin chromophore biosynthetic protein pvcC</fullName>
    </submittedName>
</protein>
<feature type="region of interest" description="Disordered" evidence="4">
    <location>
        <begin position="1"/>
        <end position="53"/>
    </location>
</feature>
<evidence type="ECO:0000313" key="7">
    <source>
        <dbReference type="EMBL" id="MBW0133107.1"/>
    </source>
</evidence>
<keyword evidence="8" id="KW-1185">Reference proteome</keyword>
<proteinExistence type="predicted"/>
<evidence type="ECO:0000313" key="8">
    <source>
        <dbReference type="Proteomes" id="UP000694287"/>
    </source>
</evidence>
<dbReference type="PANTHER" id="PTHR36117:SF3">
    <property type="entry name" value="4-HYDROXYPHENYLACETATE 3-MONOOXYGENASE-RELATED"/>
    <property type="match status" value="1"/>
</dbReference>
<evidence type="ECO:0000256" key="3">
    <source>
        <dbReference type="ARBA" id="ARBA00023002"/>
    </source>
</evidence>
<dbReference type="EMBL" id="JADQDK010000001">
    <property type="protein sequence ID" value="MBW0133107.1"/>
    <property type="molecule type" value="Genomic_DNA"/>
</dbReference>
<dbReference type="Pfam" id="PF11794">
    <property type="entry name" value="HpaB_N"/>
    <property type="match status" value="1"/>
</dbReference>
<dbReference type="PIRSF" id="PIRSF000331">
    <property type="entry name" value="HpaA_HpaB"/>
    <property type="match status" value="1"/>
</dbReference>
<dbReference type="Pfam" id="PF03241">
    <property type="entry name" value="HpaB"/>
    <property type="match status" value="1"/>
</dbReference>
<feature type="domain" description="HpaB/PvcC/4-BUDH C-terminal" evidence="5">
    <location>
        <begin position="324"/>
        <end position="511"/>
    </location>
</feature>
<dbReference type="PIRSF" id="PIRSF500125">
    <property type="entry name" value="4_HPA_large"/>
    <property type="match status" value="1"/>
</dbReference>